<organism evidence="1 2">
    <name type="scientific">Oikopleura dioica</name>
    <name type="common">Tunicate</name>
    <dbReference type="NCBI Taxonomy" id="34765"/>
    <lineage>
        <taxon>Eukaryota</taxon>
        <taxon>Metazoa</taxon>
        <taxon>Chordata</taxon>
        <taxon>Tunicata</taxon>
        <taxon>Appendicularia</taxon>
        <taxon>Copelata</taxon>
        <taxon>Oikopleuridae</taxon>
        <taxon>Oikopleura</taxon>
    </lineage>
</organism>
<protein>
    <submittedName>
        <fullName evidence="1">Oidioi.mRNA.OKI2018_I69.PAR.g10655.t1.cds</fullName>
    </submittedName>
</protein>
<keyword evidence="2" id="KW-1185">Reference proteome</keyword>
<name>A0ABN7RRR3_OIKDI</name>
<accession>A0ABN7RRR3</accession>
<reference evidence="1 2" key="1">
    <citation type="submission" date="2021-04" db="EMBL/GenBank/DDBJ databases">
        <authorList>
            <person name="Bliznina A."/>
        </authorList>
    </citation>
    <scope>NUCLEOTIDE SEQUENCE [LARGE SCALE GENOMIC DNA]</scope>
</reference>
<gene>
    <name evidence="1" type="ORF">OKIOD_LOCUS2213</name>
</gene>
<proteinExistence type="predicted"/>
<evidence type="ECO:0000313" key="2">
    <source>
        <dbReference type="Proteomes" id="UP001158576"/>
    </source>
</evidence>
<evidence type="ECO:0000313" key="1">
    <source>
        <dbReference type="EMBL" id="CAG5084497.1"/>
    </source>
</evidence>
<sequence>MKNFLAREEMQIENGHFGDCEGLENSASDVKCFAICDDGLVGNWKKKIPEVFVRCKTENPEDLKFKTKSFPKDPLKCSEIVKSCPDSMQISKGSILSVSSSPTSTVYDVLCDAEEGSKGSVTCFEKNGKFKSSDLGKYWQDACSKISCKEEDASTEFPIADSGAQWRCKKNLH</sequence>
<dbReference type="EMBL" id="OU015568">
    <property type="protein sequence ID" value="CAG5084497.1"/>
    <property type="molecule type" value="Genomic_DNA"/>
</dbReference>
<dbReference type="Proteomes" id="UP001158576">
    <property type="component" value="Chromosome PAR"/>
</dbReference>